<keyword evidence="5" id="KW-0813">Transport</keyword>
<keyword evidence="8" id="KW-1185">Reference proteome</keyword>
<dbReference type="PANTHER" id="PTHR11743">
    <property type="entry name" value="VOLTAGE-DEPENDENT ANION-SELECTIVE CHANNEL"/>
    <property type="match status" value="1"/>
</dbReference>
<dbReference type="Gene3D" id="2.40.160.10">
    <property type="entry name" value="Porin"/>
    <property type="match status" value="1"/>
</dbReference>
<evidence type="ECO:0000256" key="3">
    <source>
        <dbReference type="ARBA" id="ARBA00022452"/>
    </source>
</evidence>
<name>A0ABY6KES9_9ARAC</name>
<dbReference type="InterPro" id="IPR023614">
    <property type="entry name" value="Porin_dom_sf"/>
</dbReference>
<keyword evidence="3" id="KW-0812">Transmembrane</keyword>
<dbReference type="PANTHER" id="PTHR11743:SF70">
    <property type="entry name" value="GH26960P-RELATED"/>
    <property type="match status" value="1"/>
</dbReference>
<proteinExistence type="inferred from homology"/>
<evidence type="ECO:0000313" key="8">
    <source>
        <dbReference type="Proteomes" id="UP001235939"/>
    </source>
</evidence>
<keyword evidence="3" id="KW-1134">Transmembrane beta strand</keyword>
<keyword evidence="5" id="KW-0626">Porin</keyword>
<dbReference type="PRINTS" id="PR00185">
    <property type="entry name" value="EUKARYTPORIN"/>
</dbReference>
<evidence type="ECO:0000256" key="4">
    <source>
        <dbReference type="ARBA" id="ARBA00022787"/>
    </source>
</evidence>
<dbReference type="EMBL" id="CP092867">
    <property type="protein sequence ID" value="UYV67278.1"/>
    <property type="molecule type" value="Genomic_DNA"/>
</dbReference>
<dbReference type="Pfam" id="PF01459">
    <property type="entry name" value="Porin_3"/>
    <property type="match status" value="1"/>
</dbReference>
<sequence length="288" mass="31933">MSEEQITPTPAFSDLGKHCRSLFEKYYSFGLLNLKAKTMSPLGIDFKMDGIYDISSKKVDASLESLYVIPEWKVSFVEKWCSDNTLSTDVGIQDLFLKGIFLGTGSKFSMDTGSKSFFFRSGYKMNVGNVDLDFNIEPPSYNVRLSSVASFLGWLVGGRLIADFPSRKLILSSFSLGYYNEGFILHSNVTNSREFSASIFHQISCKLDTGIRMSWTMGSNLTQLGLGAVYRLDDSTTFRGKVDNQNFIGLGFSQKLSTGVVINFGACLDGKNFTHGQHQIGLGIEMEA</sequence>
<dbReference type="Proteomes" id="UP001235939">
    <property type="component" value="Chromosome 05"/>
</dbReference>
<evidence type="ECO:0000313" key="6">
    <source>
        <dbReference type="EMBL" id="UYV67277.1"/>
    </source>
</evidence>
<dbReference type="EMBL" id="CP092867">
    <property type="protein sequence ID" value="UYV67277.1"/>
    <property type="molecule type" value="Genomic_DNA"/>
</dbReference>
<dbReference type="InterPro" id="IPR001925">
    <property type="entry name" value="Porin_Euk"/>
</dbReference>
<accession>A0ABY6KES9</accession>
<keyword evidence="5" id="KW-0406">Ion transport</keyword>
<evidence type="ECO:0000256" key="2">
    <source>
        <dbReference type="ARBA" id="ARBA00007780"/>
    </source>
</evidence>
<reference evidence="7 8" key="1">
    <citation type="submission" date="2022-01" db="EMBL/GenBank/DDBJ databases">
        <title>A chromosomal length assembly of Cordylochernes scorpioides.</title>
        <authorList>
            <person name="Zeh D."/>
            <person name="Zeh J."/>
        </authorList>
    </citation>
    <scope>NUCLEOTIDE SEQUENCE [LARGE SCALE GENOMIC DNA]</scope>
    <source>
        <strain evidence="7">IN4F17</strain>
        <tissue evidence="7">Whole Body</tissue>
    </source>
</reference>
<keyword evidence="3" id="KW-0472">Membrane</keyword>
<evidence type="ECO:0000256" key="5">
    <source>
        <dbReference type="ARBA" id="ARBA00023114"/>
    </source>
</evidence>
<evidence type="ECO:0000256" key="1">
    <source>
        <dbReference type="ARBA" id="ARBA00004294"/>
    </source>
</evidence>
<comment type="similarity">
    <text evidence="2">Belongs to the eukaryotic mitochondrial porin family.</text>
</comment>
<evidence type="ECO:0000313" key="7">
    <source>
        <dbReference type="EMBL" id="UYV67278.1"/>
    </source>
</evidence>
<dbReference type="CDD" id="cd07306">
    <property type="entry name" value="Porin3_VDAC"/>
    <property type="match status" value="1"/>
</dbReference>
<organism evidence="7 8">
    <name type="scientific">Cordylochernes scorpioides</name>
    <dbReference type="NCBI Taxonomy" id="51811"/>
    <lineage>
        <taxon>Eukaryota</taxon>
        <taxon>Metazoa</taxon>
        <taxon>Ecdysozoa</taxon>
        <taxon>Arthropoda</taxon>
        <taxon>Chelicerata</taxon>
        <taxon>Arachnida</taxon>
        <taxon>Pseudoscorpiones</taxon>
        <taxon>Cheliferoidea</taxon>
        <taxon>Chernetidae</taxon>
        <taxon>Cordylochernes</taxon>
    </lineage>
</organism>
<keyword evidence="4" id="KW-0496">Mitochondrion</keyword>
<comment type="subcellular location">
    <subcellularLocation>
        <location evidence="1">Mitochondrion outer membrane</location>
    </subcellularLocation>
</comment>
<dbReference type="InterPro" id="IPR027246">
    <property type="entry name" value="Porin_Euk/Tom40"/>
</dbReference>
<keyword evidence="4" id="KW-1000">Mitochondrion outer membrane</keyword>
<gene>
    <name evidence="6" type="ORF">LAZ67_5000107</name>
    <name evidence="7" type="ORF">LAZ67_5000109</name>
</gene>
<protein>
    <submittedName>
        <fullName evidence="7">VDAC2</fullName>
    </submittedName>
</protein>